<comment type="subunit">
    <text evidence="7 8">Heterohexadecamer of 8 large and 8 small subunits.</text>
</comment>
<dbReference type="OMA" id="HGNKMFE"/>
<accession>A0A1Y1I0A9</accession>
<evidence type="ECO:0000313" key="10">
    <source>
        <dbReference type="EMBL" id="GAQ82601.1"/>
    </source>
</evidence>
<dbReference type="GO" id="GO:0016984">
    <property type="term" value="F:ribulose-bisphosphate carboxylase activity"/>
    <property type="evidence" value="ECO:0007669"/>
    <property type="project" value="UniProtKB-UniRule"/>
</dbReference>
<dbReference type="InterPro" id="IPR024681">
    <property type="entry name" value="RuBisCO_ssu"/>
</dbReference>
<keyword evidence="2 7" id="KW-0602">Photosynthesis</keyword>
<dbReference type="HAMAP" id="MF_00859">
    <property type="entry name" value="RuBisCO_S_bact"/>
    <property type="match status" value="1"/>
</dbReference>
<keyword evidence="1 7" id="KW-0150">Chloroplast</keyword>
<feature type="domain" description="Ribulose bisphosphate carboxylase small subunit" evidence="9">
    <location>
        <begin position="72"/>
        <end position="180"/>
    </location>
</feature>
<evidence type="ECO:0000313" key="11">
    <source>
        <dbReference type="Proteomes" id="UP000054558"/>
    </source>
</evidence>
<evidence type="ECO:0000256" key="3">
    <source>
        <dbReference type="ARBA" id="ARBA00022567"/>
    </source>
</evidence>
<evidence type="ECO:0000259" key="9">
    <source>
        <dbReference type="SMART" id="SM00961"/>
    </source>
</evidence>
<comment type="subcellular location">
    <subcellularLocation>
        <location evidence="7">Plastid</location>
        <location evidence="7">Chloroplast</location>
    </subcellularLocation>
</comment>
<name>A0A1Y1I0A9_KLENI</name>
<organism evidence="10 11">
    <name type="scientific">Klebsormidium nitens</name>
    <name type="common">Green alga</name>
    <name type="synonym">Ulothrix nitens</name>
    <dbReference type="NCBI Taxonomy" id="105231"/>
    <lineage>
        <taxon>Eukaryota</taxon>
        <taxon>Viridiplantae</taxon>
        <taxon>Streptophyta</taxon>
        <taxon>Klebsormidiophyceae</taxon>
        <taxon>Klebsormidiales</taxon>
        <taxon>Klebsormidiaceae</taxon>
        <taxon>Klebsormidium</taxon>
    </lineage>
</organism>
<dbReference type="Proteomes" id="UP000054558">
    <property type="component" value="Unassembled WGS sequence"/>
</dbReference>
<evidence type="ECO:0000256" key="8">
    <source>
        <dbReference type="RuleBase" id="RU003627"/>
    </source>
</evidence>
<dbReference type="PRINTS" id="PR00152">
    <property type="entry name" value="RUBISCOSMALL"/>
</dbReference>
<comment type="similarity">
    <text evidence="7 8">Belongs to the RuBisCO small chain family.</text>
</comment>
<keyword evidence="4 7" id="KW-0934">Plastid</keyword>
<protein>
    <recommendedName>
        <fullName evidence="7">Ribulose bisphosphate carboxylase small subunit, chloroplastic</fullName>
        <shortName evidence="7">RuBisCO small subunit</shortName>
    </recommendedName>
</protein>
<evidence type="ECO:0000256" key="5">
    <source>
        <dbReference type="ARBA" id="ARBA00023238"/>
    </source>
</evidence>
<dbReference type="InterPro" id="IPR000894">
    <property type="entry name" value="RuBisCO_ssu_dom"/>
</dbReference>
<keyword evidence="3 7" id="KW-0113">Calvin cycle</keyword>
<dbReference type="GO" id="GO:0009853">
    <property type="term" value="P:photorespiration"/>
    <property type="evidence" value="ECO:0007669"/>
    <property type="project" value="UniProtKB-UniRule"/>
</dbReference>
<keyword evidence="6 7" id="KW-0120">Carbon dioxide fixation</keyword>
<comment type="function">
    <text evidence="7 8">RuBisCO catalyzes two reactions: the carboxylation of D-ribulose 1,5-bisphosphate, the primary event in carbon dioxide fixation, as well as the oxidative fragmentation of the pentose substrate. Both reactions occur simultaneously and in competition at the same active site. Although the small subunit is not catalytic it is essential for maximal activity.</text>
</comment>
<reference evidence="10 11" key="1">
    <citation type="journal article" date="2014" name="Nat. Commun.">
        <title>Klebsormidium flaccidum genome reveals primary factors for plant terrestrial adaptation.</title>
        <authorList>
            <person name="Hori K."/>
            <person name="Maruyama F."/>
            <person name="Fujisawa T."/>
            <person name="Togashi T."/>
            <person name="Yamamoto N."/>
            <person name="Seo M."/>
            <person name="Sato S."/>
            <person name="Yamada T."/>
            <person name="Mori H."/>
            <person name="Tajima N."/>
            <person name="Moriyama T."/>
            <person name="Ikeuchi M."/>
            <person name="Watanabe M."/>
            <person name="Wada H."/>
            <person name="Kobayashi K."/>
            <person name="Saito M."/>
            <person name="Masuda T."/>
            <person name="Sasaki-Sekimoto Y."/>
            <person name="Mashiguchi K."/>
            <person name="Awai K."/>
            <person name="Shimojima M."/>
            <person name="Masuda S."/>
            <person name="Iwai M."/>
            <person name="Nobusawa T."/>
            <person name="Narise T."/>
            <person name="Kondo S."/>
            <person name="Saito H."/>
            <person name="Sato R."/>
            <person name="Murakawa M."/>
            <person name="Ihara Y."/>
            <person name="Oshima-Yamada Y."/>
            <person name="Ohtaka K."/>
            <person name="Satoh M."/>
            <person name="Sonobe K."/>
            <person name="Ishii M."/>
            <person name="Ohtani R."/>
            <person name="Kanamori-Sato M."/>
            <person name="Honoki R."/>
            <person name="Miyazaki D."/>
            <person name="Mochizuki H."/>
            <person name="Umetsu J."/>
            <person name="Higashi K."/>
            <person name="Shibata D."/>
            <person name="Kamiya Y."/>
            <person name="Sato N."/>
            <person name="Nakamura Y."/>
            <person name="Tabata S."/>
            <person name="Ida S."/>
            <person name="Kurokawa K."/>
            <person name="Ohta H."/>
        </authorList>
    </citation>
    <scope>NUCLEOTIDE SEQUENCE [LARGE SCALE GENOMIC DNA]</scope>
    <source>
        <strain evidence="10 11">NIES-2285</strain>
    </source>
</reference>
<gene>
    <name evidence="7" type="primary">RBCS</name>
    <name evidence="10" type="ORF">KFL_001170060</name>
</gene>
<keyword evidence="5 7" id="KW-0601">Photorespiration</keyword>
<evidence type="ECO:0000256" key="4">
    <source>
        <dbReference type="ARBA" id="ARBA00022640"/>
    </source>
</evidence>
<evidence type="ECO:0000256" key="7">
    <source>
        <dbReference type="HAMAP-Rule" id="MF_00860"/>
    </source>
</evidence>
<dbReference type="STRING" id="105231.A0A1Y1I0A9"/>
<dbReference type="SUPFAM" id="SSF55239">
    <property type="entry name" value="RuBisCO, small subunit"/>
    <property type="match status" value="1"/>
</dbReference>
<dbReference type="GO" id="GO:0009507">
    <property type="term" value="C:chloroplast"/>
    <property type="evidence" value="ECO:0007669"/>
    <property type="project" value="UniProtKB-SubCell"/>
</dbReference>
<evidence type="ECO:0000256" key="1">
    <source>
        <dbReference type="ARBA" id="ARBA00022528"/>
    </source>
</evidence>
<evidence type="ECO:0000256" key="6">
    <source>
        <dbReference type="ARBA" id="ARBA00023300"/>
    </source>
</evidence>
<dbReference type="PANTHER" id="PTHR31262:SF0">
    <property type="entry name" value="RIBULOSE BISPHOSPHATE CARBOXYLASE SMALL SUBUNIT, CHLOROPLASTIC 1"/>
    <property type="match status" value="1"/>
</dbReference>
<dbReference type="FunFam" id="3.30.190.10:FF:000001">
    <property type="entry name" value="Ribulose bisphosphate carboxylase small chain, chloroplastic"/>
    <property type="match status" value="1"/>
</dbReference>
<dbReference type="Pfam" id="PF00101">
    <property type="entry name" value="RuBisCO_small"/>
    <property type="match status" value="1"/>
</dbReference>
<dbReference type="AlphaFoldDB" id="A0A1Y1I0A9"/>
<evidence type="ECO:0000256" key="2">
    <source>
        <dbReference type="ARBA" id="ARBA00022531"/>
    </source>
</evidence>
<dbReference type="CDD" id="cd03527">
    <property type="entry name" value="RuBisCO_small"/>
    <property type="match status" value="1"/>
</dbReference>
<dbReference type="OrthoDB" id="2013936at2759"/>
<sequence>MASALAVKMGSAAAFTAASAGSNKQVAQPFTGLKAGAALPTARKAATFSDKTVSNSGRVQAMKVWTPLNNKKFETLSYLPPLSAEAIAKEISYMISKGWTPCIEFDEVGYVSRENFQGCGYYDGRYWTMWKLPLFGCIDPSQVLKEVAEAKRTYPRAYIRVLGFDAKRQVQCSGFLVQRPGQANF</sequence>
<dbReference type="Gene3D" id="3.30.190.10">
    <property type="entry name" value="Ribulose bisphosphate carboxylase, small subunit"/>
    <property type="match status" value="1"/>
</dbReference>
<dbReference type="InterPro" id="IPR036385">
    <property type="entry name" value="RuBisCO_ssu_sf"/>
</dbReference>
<dbReference type="SMART" id="SM00961">
    <property type="entry name" value="RuBisCO_small"/>
    <property type="match status" value="1"/>
</dbReference>
<dbReference type="PANTHER" id="PTHR31262">
    <property type="entry name" value="RIBULOSE BISPHOSPHATE CARBOXYLASE SMALL CHAIN 1, CHLOROPLASTIC"/>
    <property type="match status" value="1"/>
</dbReference>
<proteinExistence type="inferred from homology"/>
<comment type="miscellaneous">
    <text evidence="7">The basic functional RuBisCO is composed of a large chain homodimer in a 'head-to-tail' conformation. In form I RuBisCO this homodimer is arranged in a barrel-like tetramer with the small subunits forming a tetrameric 'cap' on each end of the 'barrel'.</text>
</comment>
<dbReference type="EMBL" id="DF237066">
    <property type="protein sequence ID" value="GAQ82601.1"/>
    <property type="molecule type" value="Genomic_DNA"/>
</dbReference>
<keyword evidence="11" id="KW-1185">Reference proteome</keyword>
<dbReference type="GO" id="GO:0019253">
    <property type="term" value="P:reductive pentose-phosphate cycle"/>
    <property type="evidence" value="ECO:0007669"/>
    <property type="project" value="UniProtKB-UniRule"/>
</dbReference>